<evidence type="ECO:0000256" key="1">
    <source>
        <dbReference type="ARBA" id="ARBA00007462"/>
    </source>
</evidence>
<sequence length="328" mass="35097">MVKRSASESVAIPVPKMRKQAPVDDHKVAFAKKPASSASAAPLKASEPKSILKRPLRAEPTATETSSSTKPKATLSGAALLKANTKAASKTHTSLASLASNTAAAGSTKGGKPKGVVRQAVMATRGDVTGGMGRRKRRAPQEEEINSGDDSDSENDGEDEQESGDDEEEESDADDFEGMPATTAKKSSKKHTEENMAEAMSKILGSTLRKADASTPILARSRGAERKLEEEKMEAKAKKALTNEKKRLANKDRVKPDYTGMEYEKKLRKVATRGVVQLFNAIKAQQKATDDLTEKVRPITTNSKDKVASLTKASFLDLLKSGTKVATV</sequence>
<comment type="similarity">
    <text evidence="1">Belongs to the RRP15 family.</text>
</comment>
<feature type="compositionally biased region" description="Basic and acidic residues" evidence="2">
    <location>
        <begin position="222"/>
        <end position="253"/>
    </location>
</feature>
<gene>
    <name evidence="3" type="ORF">EMPS_04020</name>
</gene>
<dbReference type="Proteomes" id="UP000827284">
    <property type="component" value="Unassembled WGS sequence"/>
</dbReference>
<feature type="compositionally biased region" description="Acidic residues" evidence="2">
    <location>
        <begin position="142"/>
        <end position="177"/>
    </location>
</feature>
<dbReference type="Pfam" id="PF07890">
    <property type="entry name" value="Rrp15p"/>
    <property type="match status" value="1"/>
</dbReference>
<feature type="compositionally biased region" description="Low complexity" evidence="2">
    <location>
        <begin position="58"/>
        <end position="74"/>
    </location>
</feature>
<dbReference type="AlphaFoldDB" id="A0A9P3H7T0"/>
<name>A0A9P3H7T0_9FUNG</name>
<dbReference type="InterPro" id="IPR012459">
    <property type="entry name" value="Rrp15"/>
</dbReference>
<reference evidence="3" key="1">
    <citation type="submission" date="2021-11" db="EMBL/GenBank/DDBJ databases">
        <authorList>
            <person name="Herlambang A."/>
            <person name="Guo Y."/>
            <person name="Takashima Y."/>
            <person name="Nishizawa T."/>
        </authorList>
    </citation>
    <scope>NUCLEOTIDE SEQUENCE</scope>
    <source>
        <strain evidence="3">E1425</strain>
    </source>
</reference>
<dbReference type="OrthoDB" id="20949at2759"/>
<keyword evidence="4" id="KW-1185">Reference proteome</keyword>
<protein>
    <recommendedName>
        <fullName evidence="5">Rrp15p-domain-containing protein</fullName>
    </recommendedName>
</protein>
<dbReference type="PANTHER" id="PTHR13245:SF14">
    <property type="entry name" value="RRP15-LIKE PROTEIN"/>
    <property type="match status" value="1"/>
</dbReference>
<evidence type="ECO:0008006" key="5">
    <source>
        <dbReference type="Google" id="ProtNLM"/>
    </source>
</evidence>
<dbReference type="EMBL" id="BQFW01000005">
    <property type="protein sequence ID" value="GJJ71670.1"/>
    <property type="molecule type" value="Genomic_DNA"/>
</dbReference>
<feature type="region of interest" description="Disordered" evidence="2">
    <location>
        <begin position="1"/>
        <end position="253"/>
    </location>
</feature>
<comment type="caution">
    <text evidence="3">The sequence shown here is derived from an EMBL/GenBank/DDBJ whole genome shotgun (WGS) entry which is preliminary data.</text>
</comment>
<feature type="compositionally biased region" description="Low complexity" evidence="2">
    <location>
        <begin position="91"/>
        <end position="107"/>
    </location>
</feature>
<evidence type="ECO:0000256" key="2">
    <source>
        <dbReference type="SAM" id="MobiDB-lite"/>
    </source>
</evidence>
<dbReference type="GO" id="GO:0000470">
    <property type="term" value="P:maturation of LSU-rRNA"/>
    <property type="evidence" value="ECO:0007669"/>
    <property type="project" value="TreeGrafter"/>
</dbReference>
<dbReference type="PANTHER" id="PTHR13245">
    <property type="entry name" value="RRP15-LIKE PROTEIN"/>
    <property type="match status" value="1"/>
</dbReference>
<dbReference type="GO" id="GO:0000460">
    <property type="term" value="P:maturation of 5.8S rRNA"/>
    <property type="evidence" value="ECO:0007669"/>
    <property type="project" value="TreeGrafter"/>
</dbReference>
<organism evidence="3 4">
    <name type="scientific">Entomortierella parvispora</name>
    <dbReference type="NCBI Taxonomy" id="205924"/>
    <lineage>
        <taxon>Eukaryota</taxon>
        <taxon>Fungi</taxon>
        <taxon>Fungi incertae sedis</taxon>
        <taxon>Mucoromycota</taxon>
        <taxon>Mortierellomycotina</taxon>
        <taxon>Mortierellomycetes</taxon>
        <taxon>Mortierellales</taxon>
        <taxon>Mortierellaceae</taxon>
        <taxon>Entomortierella</taxon>
    </lineage>
</organism>
<accession>A0A9P3H7T0</accession>
<proteinExistence type="inferred from homology"/>
<feature type="compositionally biased region" description="Low complexity" evidence="2">
    <location>
        <begin position="31"/>
        <end position="49"/>
    </location>
</feature>
<evidence type="ECO:0000313" key="3">
    <source>
        <dbReference type="EMBL" id="GJJ71670.1"/>
    </source>
</evidence>
<evidence type="ECO:0000313" key="4">
    <source>
        <dbReference type="Proteomes" id="UP000827284"/>
    </source>
</evidence>
<reference evidence="3" key="2">
    <citation type="journal article" date="2022" name="Microbiol. Resour. Announc.">
        <title>Whole-Genome Sequence of Entomortierella parvispora E1425, a Mucoromycotan Fungus Associated with Burkholderiaceae-Related Endosymbiotic Bacteria.</title>
        <authorList>
            <person name="Herlambang A."/>
            <person name="Guo Y."/>
            <person name="Takashima Y."/>
            <person name="Narisawa K."/>
            <person name="Ohta H."/>
            <person name="Nishizawa T."/>
        </authorList>
    </citation>
    <scope>NUCLEOTIDE SEQUENCE</scope>
    <source>
        <strain evidence="3">E1425</strain>
    </source>
</reference>
<dbReference type="GO" id="GO:0030687">
    <property type="term" value="C:preribosome, large subunit precursor"/>
    <property type="evidence" value="ECO:0007669"/>
    <property type="project" value="TreeGrafter"/>
</dbReference>